<dbReference type="OrthoDB" id="7822309at2"/>
<keyword evidence="1" id="KW-0812">Transmembrane</keyword>
<gene>
    <name evidence="2" type="ORF">SAMN05444002_2897</name>
</gene>
<dbReference type="AlphaFoldDB" id="A0A1N6GY21"/>
<accession>A0A1N6GY21</accession>
<dbReference type="STRING" id="1217970.SAMN05444002_2897"/>
<proteinExistence type="predicted"/>
<name>A0A1N6GY21_9RHOB</name>
<evidence type="ECO:0000313" key="2">
    <source>
        <dbReference type="EMBL" id="SIO12444.1"/>
    </source>
</evidence>
<keyword evidence="1" id="KW-1133">Transmembrane helix</keyword>
<sequence>MTALKQYQRLESAGLWQPAPEAQRQNVIVSFGDASLAISDTGGRVLSHWSLAAVERVNPGETPALYAPSAEAMELLEIEDDTMIEAVERVRTAVARRRPREGWLRRIILWGGSAALAVAAVVWLPGALTSHTVRVVPEPTRAALGGQVFRAIGRVSGAPCRTPRGDRALARLYTRLMAPEKGGLLVLRGGIRDTVALPGGLILMNRALVEDHESPDVAAGYILAEATRSAQRDPLERLLDHAGLISTIRLLTTGALPEATLDAYAEELVAAPNAPIDDNALLARFAAARLAATPYAYALDVSGESTLALIEADPMRGGGAEPVLEDADWIALQGICGE</sequence>
<reference evidence="3" key="1">
    <citation type="submission" date="2016-11" db="EMBL/GenBank/DDBJ databases">
        <authorList>
            <person name="Varghese N."/>
            <person name="Submissions S."/>
        </authorList>
    </citation>
    <scope>NUCLEOTIDE SEQUENCE [LARGE SCALE GENOMIC DNA]</scope>
    <source>
        <strain evidence="3">DSM 29440</strain>
    </source>
</reference>
<feature type="transmembrane region" description="Helical" evidence="1">
    <location>
        <begin position="107"/>
        <end position="128"/>
    </location>
</feature>
<keyword evidence="3" id="KW-1185">Reference proteome</keyword>
<evidence type="ECO:0000256" key="1">
    <source>
        <dbReference type="SAM" id="Phobius"/>
    </source>
</evidence>
<evidence type="ECO:0000313" key="3">
    <source>
        <dbReference type="Proteomes" id="UP000184932"/>
    </source>
</evidence>
<dbReference type="EMBL" id="FSRL01000001">
    <property type="protein sequence ID" value="SIO12444.1"/>
    <property type="molecule type" value="Genomic_DNA"/>
</dbReference>
<protein>
    <submittedName>
        <fullName evidence="2">Uncharacterized protein</fullName>
    </submittedName>
</protein>
<dbReference type="Proteomes" id="UP000184932">
    <property type="component" value="Unassembled WGS sequence"/>
</dbReference>
<organism evidence="2 3">
    <name type="scientific">Vannielia litorea</name>
    <dbReference type="NCBI Taxonomy" id="1217970"/>
    <lineage>
        <taxon>Bacteria</taxon>
        <taxon>Pseudomonadati</taxon>
        <taxon>Pseudomonadota</taxon>
        <taxon>Alphaproteobacteria</taxon>
        <taxon>Rhodobacterales</taxon>
        <taxon>Paracoccaceae</taxon>
        <taxon>Vannielia</taxon>
    </lineage>
</organism>
<keyword evidence="1" id="KW-0472">Membrane</keyword>
<dbReference type="RefSeq" id="WP_074256858.1">
    <property type="nucleotide sequence ID" value="NZ_FSRL01000001.1"/>
</dbReference>